<keyword evidence="3" id="KW-1185">Reference proteome</keyword>
<protein>
    <submittedName>
        <fullName evidence="2">Uncharacterized protein</fullName>
    </submittedName>
</protein>
<dbReference type="EMBL" id="BAAAUD010000031">
    <property type="protein sequence ID" value="GAA2941738.1"/>
    <property type="molecule type" value="Genomic_DNA"/>
</dbReference>
<proteinExistence type="predicted"/>
<dbReference type="Proteomes" id="UP001500403">
    <property type="component" value="Unassembled WGS sequence"/>
</dbReference>
<name>A0ABP6JS80_9ACTN</name>
<organism evidence="2 3">
    <name type="scientific">Streptomyces enissocaesilis</name>
    <dbReference type="NCBI Taxonomy" id="332589"/>
    <lineage>
        <taxon>Bacteria</taxon>
        <taxon>Bacillati</taxon>
        <taxon>Actinomycetota</taxon>
        <taxon>Actinomycetes</taxon>
        <taxon>Kitasatosporales</taxon>
        <taxon>Streptomycetaceae</taxon>
        <taxon>Streptomyces</taxon>
        <taxon>Streptomyces rochei group</taxon>
    </lineage>
</organism>
<comment type="caution">
    <text evidence="2">The sequence shown here is derived from an EMBL/GenBank/DDBJ whole genome shotgun (WGS) entry which is preliminary data.</text>
</comment>
<evidence type="ECO:0000256" key="1">
    <source>
        <dbReference type="SAM" id="MobiDB-lite"/>
    </source>
</evidence>
<dbReference type="RefSeq" id="WP_344495024.1">
    <property type="nucleotide sequence ID" value="NZ_BAAAUD010000031.1"/>
</dbReference>
<sequence>MARGDKWYADPAGPPAHVRHDTCGHLATPLVTCDVRGDPLTVADTTQLPGPGGRTGPGTRLLGPLLTAGGKRDEHAEHPSTGEPGRPS</sequence>
<accession>A0ABP6JS80</accession>
<gene>
    <name evidence="2" type="ORF">GCM10010446_28710</name>
</gene>
<feature type="compositionally biased region" description="Basic and acidic residues" evidence="1">
    <location>
        <begin position="70"/>
        <end position="80"/>
    </location>
</feature>
<feature type="compositionally biased region" description="Low complexity" evidence="1">
    <location>
        <begin position="57"/>
        <end position="69"/>
    </location>
</feature>
<feature type="region of interest" description="Disordered" evidence="1">
    <location>
        <begin position="40"/>
        <end position="88"/>
    </location>
</feature>
<reference evidence="3" key="1">
    <citation type="journal article" date="2019" name="Int. J. Syst. Evol. Microbiol.">
        <title>The Global Catalogue of Microorganisms (GCM) 10K type strain sequencing project: providing services to taxonomists for standard genome sequencing and annotation.</title>
        <authorList>
            <consortium name="The Broad Institute Genomics Platform"/>
            <consortium name="The Broad Institute Genome Sequencing Center for Infectious Disease"/>
            <person name="Wu L."/>
            <person name="Ma J."/>
        </authorList>
    </citation>
    <scope>NUCLEOTIDE SEQUENCE [LARGE SCALE GENOMIC DNA]</scope>
    <source>
        <strain evidence="3">JCM 9088</strain>
    </source>
</reference>
<evidence type="ECO:0000313" key="3">
    <source>
        <dbReference type="Proteomes" id="UP001500403"/>
    </source>
</evidence>
<evidence type="ECO:0000313" key="2">
    <source>
        <dbReference type="EMBL" id="GAA2941738.1"/>
    </source>
</evidence>